<gene>
    <name evidence="5" type="ORF">HYFRA_00009833</name>
</gene>
<dbReference type="GO" id="GO:0004059">
    <property type="term" value="F:aralkylamine N-acetyltransferase activity"/>
    <property type="evidence" value="ECO:0007669"/>
    <property type="project" value="TreeGrafter"/>
</dbReference>
<dbReference type="Gene3D" id="3.40.630.30">
    <property type="match status" value="1"/>
</dbReference>
<keyword evidence="1" id="KW-0808">Transferase</keyword>
<feature type="domain" description="N-acetyltransferase" evidence="4">
    <location>
        <begin position="68"/>
        <end position="271"/>
    </location>
</feature>
<dbReference type="EMBL" id="CAJVRL010000083">
    <property type="protein sequence ID" value="CAG8958518.1"/>
    <property type="molecule type" value="Genomic_DNA"/>
</dbReference>
<dbReference type="OrthoDB" id="30840at2759"/>
<accession>A0A9N9L5I2</accession>
<proteinExistence type="predicted"/>
<sequence>MPRDLHLEQPQPQKQPSQDDNPGSPPTLSESPNRMSGPSSPEPESSGSKSFSIVPHDQQYRPTLNLHPLVRPLTISDLGSVVALENGAFVEESERASREKIEYRLSKCGELCSGLFTTVVPGPQQSFSSTTLSSASPVETSRKNGAVSVLLAHVVATKTTSPLATDESMDFPKDWKSASSAKNEVGHMEMGRTIVLHSVAVTPEFQERGLGGVLMKAYISSMAGSGVADRLVLIAHDHKVGWYEKLGFVSQGKSKVQFGGGNWIDMVYELKKTEPRARYG</sequence>
<dbReference type="GO" id="GO:0005737">
    <property type="term" value="C:cytoplasm"/>
    <property type="evidence" value="ECO:0007669"/>
    <property type="project" value="TreeGrafter"/>
</dbReference>
<organism evidence="5 6">
    <name type="scientific">Hymenoscyphus fraxineus</name>
    <dbReference type="NCBI Taxonomy" id="746836"/>
    <lineage>
        <taxon>Eukaryota</taxon>
        <taxon>Fungi</taxon>
        <taxon>Dikarya</taxon>
        <taxon>Ascomycota</taxon>
        <taxon>Pezizomycotina</taxon>
        <taxon>Leotiomycetes</taxon>
        <taxon>Helotiales</taxon>
        <taxon>Helotiaceae</taxon>
        <taxon>Hymenoscyphus</taxon>
    </lineage>
</organism>
<evidence type="ECO:0000256" key="2">
    <source>
        <dbReference type="ARBA" id="ARBA00023315"/>
    </source>
</evidence>
<protein>
    <recommendedName>
        <fullName evidence="4">N-acetyltransferase domain-containing protein</fullName>
    </recommendedName>
</protein>
<feature type="compositionally biased region" description="Low complexity" evidence="3">
    <location>
        <begin position="36"/>
        <end position="52"/>
    </location>
</feature>
<dbReference type="PROSITE" id="PS51186">
    <property type="entry name" value="GNAT"/>
    <property type="match status" value="1"/>
</dbReference>
<evidence type="ECO:0000256" key="1">
    <source>
        <dbReference type="ARBA" id="ARBA00022679"/>
    </source>
</evidence>
<dbReference type="Pfam" id="PF13673">
    <property type="entry name" value="Acetyltransf_10"/>
    <property type="match status" value="1"/>
</dbReference>
<comment type="caution">
    <text evidence="5">The sequence shown here is derived from an EMBL/GenBank/DDBJ whole genome shotgun (WGS) entry which is preliminary data.</text>
</comment>
<dbReference type="SUPFAM" id="SSF55729">
    <property type="entry name" value="Acyl-CoA N-acyltransferases (Nat)"/>
    <property type="match status" value="1"/>
</dbReference>
<dbReference type="Proteomes" id="UP000696280">
    <property type="component" value="Unassembled WGS sequence"/>
</dbReference>
<evidence type="ECO:0000256" key="3">
    <source>
        <dbReference type="SAM" id="MobiDB-lite"/>
    </source>
</evidence>
<keyword evidence="6" id="KW-1185">Reference proteome</keyword>
<evidence type="ECO:0000313" key="5">
    <source>
        <dbReference type="EMBL" id="CAG8958518.1"/>
    </source>
</evidence>
<dbReference type="InterPro" id="IPR016181">
    <property type="entry name" value="Acyl_CoA_acyltransferase"/>
</dbReference>
<dbReference type="PANTHER" id="PTHR10908">
    <property type="entry name" value="SEROTONIN N-ACETYLTRANSFERASE"/>
    <property type="match status" value="1"/>
</dbReference>
<keyword evidence="2" id="KW-0012">Acyltransferase</keyword>
<evidence type="ECO:0000259" key="4">
    <source>
        <dbReference type="PROSITE" id="PS51186"/>
    </source>
</evidence>
<feature type="compositionally biased region" description="Low complexity" evidence="3">
    <location>
        <begin position="9"/>
        <end position="18"/>
    </location>
</feature>
<dbReference type="AlphaFoldDB" id="A0A9N9L5I2"/>
<dbReference type="PANTHER" id="PTHR10908:SF0">
    <property type="entry name" value="SEROTONIN N-ACETYLTRANSFERASE"/>
    <property type="match status" value="1"/>
</dbReference>
<dbReference type="InterPro" id="IPR051635">
    <property type="entry name" value="SNAT-like"/>
</dbReference>
<name>A0A9N9L5I2_9HELO</name>
<evidence type="ECO:0000313" key="6">
    <source>
        <dbReference type="Proteomes" id="UP000696280"/>
    </source>
</evidence>
<feature type="region of interest" description="Disordered" evidence="3">
    <location>
        <begin position="1"/>
        <end position="53"/>
    </location>
</feature>
<dbReference type="CDD" id="cd04301">
    <property type="entry name" value="NAT_SF"/>
    <property type="match status" value="1"/>
</dbReference>
<reference evidence="5" key="1">
    <citation type="submission" date="2021-07" db="EMBL/GenBank/DDBJ databases">
        <authorList>
            <person name="Durling M."/>
        </authorList>
    </citation>
    <scope>NUCLEOTIDE SEQUENCE</scope>
</reference>
<dbReference type="InterPro" id="IPR000182">
    <property type="entry name" value="GNAT_dom"/>
</dbReference>